<evidence type="ECO:0000313" key="3">
    <source>
        <dbReference type="EMBL" id="QOY61091.1"/>
    </source>
</evidence>
<protein>
    <submittedName>
        <fullName evidence="3">Uncharacterized protein</fullName>
    </submittedName>
</protein>
<keyword evidence="2" id="KW-0812">Transmembrane</keyword>
<sequence>MGGSFAGAIVALLLFFFGIVTGAGVGDRLAERCVTRREYWLCNLAIFLVGALVCALVLLTPFTVLVGLAIGLVAGAIAGLKMAFGESVGPWKAHDKFFRVNKNQVRRGEDGERAEAVRRARRDGSPEPELISVQDPAASSAPGRAGAAGRQDKNKRK</sequence>
<feature type="transmembrane region" description="Helical" evidence="2">
    <location>
        <begin position="6"/>
        <end position="26"/>
    </location>
</feature>
<evidence type="ECO:0000313" key="4">
    <source>
        <dbReference type="Proteomes" id="UP000593735"/>
    </source>
</evidence>
<dbReference type="AlphaFoldDB" id="A0A7S7M9B6"/>
<dbReference type="Proteomes" id="UP000593735">
    <property type="component" value="Chromosome"/>
</dbReference>
<dbReference type="KEGG" id="tio:INP52_02480"/>
<feature type="region of interest" description="Disordered" evidence="1">
    <location>
        <begin position="106"/>
        <end position="157"/>
    </location>
</feature>
<gene>
    <name evidence="3" type="ORF">INP52_02480</name>
</gene>
<feature type="compositionally biased region" description="Low complexity" evidence="1">
    <location>
        <begin position="136"/>
        <end position="149"/>
    </location>
</feature>
<dbReference type="EMBL" id="CP063767">
    <property type="protein sequence ID" value="QOY61091.1"/>
    <property type="molecule type" value="Genomic_DNA"/>
</dbReference>
<evidence type="ECO:0000256" key="2">
    <source>
        <dbReference type="SAM" id="Phobius"/>
    </source>
</evidence>
<reference evidence="3 4" key="1">
    <citation type="submission" date="2020-10" db="EMBL/GenBank/DDBJ databases">
        <title>Olsenella immobilis sp.nov., isolated from the mud in a fermentation cellar used for the production of Chinese strong-flavoured liquor.</title>
        <authorList>
            <person name="Lu L."/>
        </authorList>
    </citation>
    <scope>NUCLEOTIDE SEQUENCE [LARGE SCALE GENOMIC DNA]</scope>
    <source>
        <strain evidence="3 4">LZLJ-2</strain>
    </source>
</reference>
<dbReference type="RefSeq" id="WP_194372129.1">
    <property type="nucleotide sequence ID" value="NZ_CP063767.1"/>
</dbReference>
<evidence type="ECO:0000256" key="1">
    <source>
        <dbReference type="SAM" id="MobiDB-lite"/>
    </source>
</evidence>
<feature type="compositionally biased region" description="Basic and acidic residues" evidence="1">
    <location>
        <begin position="106"/>
        <end position="125"/>
    </location>
</feature>
<proteinExistence type="predicted"/>
<keyword evidence="2" id="KW-1133">Transmembrane helix</keyword>
<keyword evidence="4" id="KW-1185">Reference proteome</keyword>
<keyword evidence="2" id="KW-0472">Membrane</keyword>
<feature type="transmembrane region" description="Helical" evidence="2">
    <location>
        <begin position="38"/>
        <end position="59"/>
    </location>
</feature>
<feature type="transmembrane region" description="Helical" evidence="2">
    <location>
        <begin position="65"/>
        <end position="84"/>
    </location>
</feature>
<organism evidence="3 4">
    <name type="scientific">Thermophilibacter immobilis</name>
    <dbReference type="NCBI Taxonomy" id="2779519"/>
    <lineage>
        <taxon>Bacteria</taxon>
        <taxon>Bacillati</taxon>
        <taxon>Actinomycetota</taxon>
        <taxon>Coriobacteriia</taxon>
        <taxon>Coriobacteriales</taxon>
        <taxon>Atopobiaceae</taxon>
        <taxon>Thermophilibacter</taxon>
    </lineage>
</organism>
<accession>A0A7S7M9B6</accession>
<name>A0A7S7M9B6_9ACTN</name>